<evidence type="ECO:0000313" key="3">
    <source>
        <dbReference type="Proteomes" id="UP000265427"/>
    </source>
</evidence>
<feature type="region of interest" description="Disordered" evidence="1">
    <location>
        <begin position="482"/>
        <end position="507"/>
    </location>
</feature>
<feature type="compositionally biased region" description="Polar residues" evidence="1">
    <location>
        <begin position="1017"/>
        <end position="1026"/>
    </location>
</feature>
<feature type="compositionally biased region" description="Polar residues" evidence="1">
    <location>
        <begin position="648"/>
        <end position="664"/>
    </location>
</feature>
<feature type="region of interest" description="Disordered" evidence="1">
    <location>
        <begin position="940"/>
        <end position="1104"/>
    </location>
</feature>
<dbReference type="Proteomes" id="UP000265427">
    <property type="component" value="Unassembled WGS sequence"/>
</dbReference>
<feature type="compositionally biased region" description="Polar residues" evidence="1">
    <location>
        <begin position="79"/>
        <end position="89"/>
    </location>
</feature>
<feature type="compositionally biased region" description="Low complexity" evidence="1">
    <location>
        <begin position="940"/>
        <end position="960"/>
    </location>
</feature>
<feature type="compositionally biased region" description="Polar residues" evidence="1">
    <location>
        <begin position="862"/>
        <end position="885"/>
    </location>
</feature>
<feature type="region of interest" description="Disordered" evidence="1">
    <location>
        <begin position="17"/>
        <end position="104"/>
    </location>
</feature>
<comment type="caution">
    <text evidence="2">The sequence shown here is derived from an EMBL/GenBank/DDBJ whole genome shotgun (WGS) entry which is preliminary data.</text>
</comment>
<feature type="compositionally biased region" description="Low complexity" evidence="1">
    <location>
        <begin position="631"/>
        <end position="647"/>
    </location>
</feature>
<feature type="compositionally biased region" description="Polar residues" evidence="1">
    <location>
        <begin position="609"/>
        <end position="619"/>
    </location>
</feature>
<reference evidence="2 3" key="1">
    <citation type="submission" date="2018-08" db="EMBL/GenBank/DDBJ databases">
        <title>Aphanomyces genome sequencing and annotation.</title>
        <authorList>
            <person name="Minardi D."/>
            <person name="Oidtmann B."/>
            <person name="Van Der Giezen M."/>
            <person name="Studholme D.J."/>
        </authorList>
    </citation>
    <scope>NUCLEOTIDE SEQUENCE [LARGE SCALE GENOMIC DNA]</scope>
    <source>
        <strain evidence="2 3">Kv</strain>
    </source>
</reference>
<organism evidence="2 3">
    <name type="scientific">Aphanomyces astaci</name>
    <name type="common">Crayfish plague agent</name>
    <dbReference type="NCBI Taxonomy" id="112090"/>
    <lineage>
        <taxon>Eukaryota</taxon>
        <taxon>Sar</taxon>
        <taxon>Stramenopiles</taxon>
        <taxon>Oomycota</taxon>
        <taxon>Saprolegniomycetes</taxon>
        <taxon>Saprolegniales</taxon>
        <taxon>Verrucalvaceae</taxon>
        <taxon>Aphanomyces</taxon>
    </lineage>
</organism>
<feature type="compositionally biased region" description="Polar residues" evidence="1">
    <location>
        <begin position="302"/>
        <end position="318"/>
    </location>
</feature>
<feature type="compositionally biased region" description="Basic and acidic residues" evidence="1">
    <location>
        <begin position="886"/>
        <end position="895"/>
    </location>
</feature>
<name>A0A397BFP3_APHAT</name>
<sequence length="1175" mass="124369">MAPDTKLFWVNKAGERFDDMPSSWKPVKRYSSAQVSTAPEATLPSFEASIPGTLEDDHTQTSNNESLKHRANFDVPKSPNANTQPVQETSSKKSPRSEEVATRPLTKEVSIANILQSVLGESDVQVVHMPPKSMSKEASIANILSDALCDATVVNHRSVQYRPTPSMTKGASIANILKNALGDDAATVVHAQPHVLTKEVSIANILRNALDDEDERGSAAAISKAPQTLSKEASIAHIITSALEDSDVSTVVPSTRLRDFEIGAAVAHLNAPLDIPQPTNRSGIDVPPLLQNSRSSRRMDQLESQGSTLSRGLNTSPSKAELVPSASRAELNRLLSESQASSPGTSADTMAGTSLEAMHSAPIKARPKRATFNHGSAGLPHPTSLSQHQQPLMANGSSRHIRMSVPGGERNTTDRGDSQRLNSFPVAASDGGSHASRSELNRILLETQREVQSVGGNSDVSLCTPVLPKLLPVRTNARASFTRSSQEQASSILQTTTRLQSSTRTSFRQARLSNADVETLISGSRGGLAPSSSKAALTPSRSRADLNPLMLAEQQGARQAQDVESPSEDSTRSVADGSGDSPSVVGLMRVSPSKANLLAKATQLEGNDLTTVQSNVSSRSRLDPPTTLQNSSSRSSRSFRQSRMQSSELQRSSTGLRGMNTSPSKAVLVPSESRAELNRLLLAAQHTAADPSSSARMLTNDDSDGNPGVIGLMRTSPSKAVLVPSESRAELNRFLLADQHAASTADENTGFIGLMRTSPSKAVLVPSESRAELNRLLLEDQHTSSTADENTGFIGLMRTSPSKAVLVPSESRAELNRLLLADQHAAAALPESSAASTSPSRSPTLVSYADSVMSVSQSRGNIRAGNLSSRQMVMHSSPSRSFRQNRTQDPERDMVQRSNTGLRGLTTSPSKAELVPSASRAALTQLLIADKLATAVQEAAATPTDTATSAASHSPTATDSRGVEHPSDLGPTESRPEPIPSAPTDHPTPLAIVQGDEVPIQPTPSTNDNTRHDTDDSITSTGSATSVDDAMGSSSSSYTAGHDPTSDLKDHKLSSHDIPETSSQPPPYSLPASVLTPSAAMLGEEEPTEISPSPDRAPPFDGTVPLGVDVACSRFTAKRLETIDSKGSIASNSSVFASENSTDETDKKVWIVDGVANYPMARQSSRSSIVPSSQA</sequence>
<dbReference type="AlphaFoldDB" id="A0A397BFP3"/>
<feature type="compositionally biased region" description="Polar residues" evidence="1">
    <location>
        <begin position="896"/>
        <end position="910"/>
    </location>
</feature>
<proteinExistence type="predicted"/>
<feature type="compositionally biased region" description="Low complexity" evidence="1">
    <location>
        <begin position="490"/>
        <end position="506"/>
    </location>
</feature>
<feature type="region of interest" description="Disordered" evidence="1">
    <location>
        <begin position="273"/>
        <end position="324"/>
    </location>
</feature>
<feature type="compositionally biased region" description="Basic and acidic residues" evidence="1">
    <location>
        <begin position="1044"/>
        <end position="1059"/>
    </location>
</feature>
<evidence type="ECO:0000256" key="1">
    <source>
        <dbReference type="SAM" id="MobiDB-lite"/>
    </source>
</evidence>
<evidence type="ECO:0000313" key="2">
    <source>
        <dbReference type="EMBL" id="RHY19382.1"/>
    </source>
</evidence>
<accession>A0A397BFP3</accession>
<feature type="compositionally biased region" description="Polar residues" evidence="1">
    <location>
        <begin position="530"/>
        <end position="541"/>
    </location>
</feature>
<feature type="compositionally biased region" description="Polar residues" evidence="1">
    <location>
        <begin position="383"/>
        <end position="398"/>
    </location>
</feature>
<dbReference type="EMBL" id="QUSZ01003193">
    <property type="protein sequence ID" value="RHY19382.1"/>
    <property type="molecule type" value="Genomic_DNA"/>
</dbReference>
<feature type="region of interest" description="Disordered" evidence="1">
    <location>
        <begin position="862"/>
        <end position="913"/>
    </location>
</feature>
<gene>
    <name evidence="2" type="ORF">DYB36_004704</name>
</gene>
<feature type="region of interest" description="Disordered" evidence="1">
    <location>
        <begin position="371"/>
        <end position="436"/>
    </location>
</feature>
<protein>
    <submittedName>
        <fullName evidence="2">Uncharacterized protein</fullName>
    </submittedName>
</protein>
<feature type="region of interest" description="Disordered" evidence="1">
    <location>
        <begin position="523"/>
        <end position="586"/>
    </location>
</feature>
<feature type="region of interest" description="Disordered" evidence="1">
    <location>
        <begin position="609"/>
        <end position="669"/>
    </location>
</feature>